<dbReference type="Proteomes" id="UP000001887">
    <property type="component" value="Chromosome"/>
</dbReference>
<evidence type="ECO:0000313" key="3">
    <source>
        <dbReference type="EMBL" id="ADB15300.1"/>
    </source>
</evidence>
<proteinExistence type="predicted"/>
<dbReference type="InterPro" id="IPR010221">
    <property type="entry name" value="VCBS_dom"/>
</dbReference>
<feature type="compositionally biased region" description="Acidic residues" evidence="1">
    <location>
        <begin position="1221"/>
        <end position="1234"/>
    </location>
</feature>
<dbReference type="Pfam" id="PF17963">
    <property type="entry name" value="Big_9"/>
    <property type="match status" value="10"/>
</dbReference>
<accession>D2R4F2</accession>
<dbReference type="GO" id="GO:0016020">
    <property type="term" value="C:membrane"/>
    <property type="evidence" value="ECO:0007669"/>
    <property type="project" value="InterPro"/>
</dbReference>
<evidence type="ECO:0000256" key="1">
    <source>
        <dbReference type="SAM" id="MobiDB-lite"/>
    </source>
</evidence>
<dbReference type="OrthoDB" id="292060at2"/>
<dbReference type="InterPro" id="IPR041690">
    <property type="entry name" value="Cadherin_5"/>
</dbReference>
<evidence type="ECO:0000259" key="2">
    <source>
        <dbReference type="Pfam" id="PF17892"/>
    </source>
</evidence>
<dbReference type="EMBL" id="CP001848">
    <property type="protein sequence ID" value="ADB15300.1"/>
    <property type="molecule type" value="Genomic_DNA"/>
</dbReference>
<feature type="compositionally biased region" description="Low complexity" evidence="1">
    <location>
        <begin position="1193"/>
        <end position="1205"/>
    </location>
</feature>
<dbReference type="Gene3D" id="2.60.40.3440">
    <property type="match status" value="2"/>
</dbReference>
<keyword evidence="4" id="KW-1185">Reference proteome</keyword>
<dbReference type="PANTHER" id="PTHR34720">
    <property type="entry name" value="MICROCYSTIN DEPENDENT PROTEIN"/>
    <property type="match status" value="1"/>
</dbReference>
<dbReference type="InterPro" id="IPR015919">
    <property type="entry name" value="Cadherin-like_sf"/>
</dbReference>
<dbReference type="KEGG" id="psl:Psta_0613"/>
<sequence>MSKIRKSRRNVRSALRKNLRIESLENRSVLSGASPMAVNDLFQTLVDQPYTSSVGAVLANDTDAEGDTLTASLFNGPANGTLEFNADGSFVYTPNAGFSGVDSFLYQASDGTSSSSLAAVTLRVSPEQTPPLPTNDAYSLEEDGLLNITESAGLLANDNYSASQNASVSLVDGPTNGTLELAEDGSFVYTPNANFSGDDSFTYAAIVNGTTIGQATVSISVTSVNDAPQSGNDVYEVNEDTLLTAEGNGVLANDTDADGDTLSAVIVSQPVNGTVELSADGSFVYTPNENFFGVDGFSYMVGDGQTMSDVATVTINVNPVNDAPVGADFSYSVEEDTTLEILAPGILEGATDVDSETLTAIVRTGPTNGTLTLSEDGSFIYTPNENFFGLDTFTFVVSDGVTESAEQTVSIDVTAVNDAPVGADFSFSVEEDMSLEIAAPGLLEGATDIDGDTLTAAIAMGPTNGTVTINADGSFIYTPSANFFGSDSFTFVVSDGVTTSAEQTVSIDVTAVNDAPVGADFSFSVEEDMSLEIAAPGLLEGATDIDGDTLTAAIAMGPTNGTVTINADGSFIYTPSANFFGSDSFTFVVSDGVTTSAEQTVSIEVTAVNDAPVGADFSYTIDEDTVLEVAAPGVLEGATDVEGDPLTVEIVNGPTNGTVTLASDGSFIYTPSANYFGSDSFTFVVSDGVTTSAEQTVSIEVAPIDDTPVTMSDMYSVGEDGTLSLDAGMGVLANDLDPQGLTLSAEVVTGPTNGTLTLGSDGSLVYTPAANWNGVDSFTYIASNGSTPGVETSVTITVQSLNDMPVAQGDAYEVTSGEELLVDAAGGIMANDSDVDGDALTAHVIAPPQHGTLELAADGSLRYIPAAGYVGEDHFTYQLRDSMSQSNVATVVINVGEVVEATPPVAVGDEYTMNANAVLAIDAPGVLANDSTEGELELVAELLEGPSSGDLTLAADGSLVYTPATDFVGTVTFTYQVRSGDSVSAPATVTINVLGLSNNFVPVATGDAYTTTVDTPLVQAAPGVLANDTDAEGDPITALLVAPPSSGELTFNPDGSFTYTPAAGFVGQDSFTYAAVDATGESTPVTVTIDVVTSENSRPVASNDEYHLDADSTLTTTPENGVMSNDSDLDGDALTAAIFQQPLNGQVTFAADGSFVYTPNAGFSGTDGFTYWINDGELESMLAAVTLQVAAAPTEELPTPGGTDETPTEEDDCTPAPIDTIVDDDSEEESDDDDASCRPVRCEIDLAAVENIFGRGNRFGWRRWFS</sequence>
<dbReference type="NCBIfam" id="TIGR01965">
    <property type="entry name" value="VCBS_repeat"/>
    <property type="match status" value="3"/>
</dbReference>
<feature type="domain" description="Cadherin-like" evidence="2">
    <location>
        <begin position="416"/>
        <end position="510"/>
    </location>
</feature>
<organism evidence="3 4">
    <name type="scientific">Pirellula staleyi (strain ATCC 27377 / DSM 6068 / ICPB 4128)</name>
    <name type="common">Pirella staleyi</name>
    <dbReference type="NCBI Taxonomy" id="530564"/>
    <lineage>
        <taxon>Bacteria</taxon>
        <taxon>Pseudomonadati</taxon>
        <taxon>Planctomycetota</taxon>
        <taxon>Planctomycetia</taxon>
        <taxon>Pirellulales</taxon>
        <taxon>Pirellulaceae</taxon>
        <taxon>Pirellula</taxon>
    </lineage>
</organism>
<dbReference type="PANTHER" id="PTHR34720:SF9">
    <property type="entry name" value="BLR4714 PROTEIN"/>
    <property type="match status" value="1"/>
</dbReference>
<dbReference type="AlphaFoldDB" id="D2R4F2"/>
<dbReference type="eggNOG" id="COG4655">
    <property type="taxonomic scope" value="Bacteria"/>
</dbReference>
<feature type="region of interest" description="Disordered" evidence="1">
    <location>
        <begin position="1193"/>
        <end position="1238"/>
    </location>
</feature>
<dbReference type="SUPFAM" id="SSF49313">
    <property type="entry name" value="Cadherin-like"/>
    <property type="match status" value="1"/>
</dbReference>
<reference evidence="3 4" key="1">
    <citation type="journal article" date="2009" name="Stand. Genomic Sci.">
        <title>Complete genome sequence of Pirellula staleyi type strain (ATCC 27377).</title>
        <authorList>
            <person name="Clum A."/>
            <person name="Tindall B.J."/>
            <person name="Sikorski J."/>
            <person name="Ivanova N."/>
            <person name="Mavrommatis K."/>
            <person name="Lucas S."/>
            <person name="Glavina del Rio T."/>
            <person name="Nolan M."/>
            <person name="Chen F."/>
            <person name="Tice H."/>
            <person name="Pitluck S."/>
            <person name="Cheng J.F."/>
            <person name="Chertkov O."/>
            <person name="Brettin T."/>
            <person name="Han C."/>
            <person name="Detter J.C."/>
            <person name="Kuske C."/>
            <person name="Bruce D."/>
            <person name="Goodwin L."/>
            <person name="Ovchinikova G."/>
            <person name="Pati A."/>
            <person name="Mikhailova N."/>
            <person name="Chen A."/>
            <person name="Palaniappan K."/>
            <person name="Land M."/>
            <person name="Hauser L."/>
            <person name="Chang Y.J."/>
            <person name="Jeffries C.D."/>
            <person name="Chain P."/>
            <person name="Rohde M."/>
            <person name="Goker M."/>
            <person name="Bristow J."/>
            <person name="Eisen J.A."/>
            <person name="Markowitz V."/>
            <person name="Hugenholtz P."/>
            <person name="Kyrpides N.C."/>
            <person name="Klenk H.P."/>
            <person name="Lapidus A."/>
        </authorList>
    </citation>
    <scope>NUCLEOTIDE SEQUENCE [LARGE SCALE GENOMIC DNA]</scope>
    <source>
        <strain evidence="4">ATCC 27377 / DSM 6068 / ICPB 4128</strain>
    </source>
</reference>
<dbReference type="Gene3D" id="2.60.40.2810">
    <property type="match status" value="10"/>
</dbReference>
<dbReference type="Pfam" id="PF17892">
    <property type="entry name" value="Cadherin_5"/>
    <property type="match status" value="2"/>
</dbReference>
<dbReference type="HOGENOM" id="CLU_264348_0_0_0"/>
<gene>
    <name evidence="3" type="ordered locus">Psta_0613</name>
</gene>
<protein>
    <submittedName>
        <fullName evidence="3">Outer membrane adhesin like protein</fullName>
    </submittedName>
</protein>
<dbReference type="NCBIfam" id="NF012211">
    <property type="entry name" value="tand_rpt_95"/>
    <property type="match status" value="12"/>
</dbReference>
<dbReference type="GO" id="GO:0005509">
    <property type="term" value="F:calcium ion binding"/>
    <property type="evidence" value="ECO:0007669"/>
    <property type="project" value="InterPro"/>
</dbReference>
<dbReference type="STRING" id="530564.Psta_0613"/>
<feature type="domain" description="Cadherin-like" evidence="2">
    <location>
        <begin position="512"/>
        <end position="606"/>
    </location>
</feature>
<evidence type="ECO:0000313" key="4">
    <source>
        <dbReference type="Proteomes" id="UP000001887"/>
    </source>
</evidence>
<name>D2R4F2_PIRSD</name>